<dbReference type="Pfam" id="PF02518">
    <property type="entry name" value="HATPase_c"/>
    <property type="match status" value="1"/>
</dbReference>
<keyword evidence="9" id="KW-1133">Transmembrane helix</keyword>
<comment type="caution">
    <text evidence="12">The sequence shown here is derived from an EMBL/GenBank/DDBJ whole genome shotgun (WGS) entry which is preliminary data.</text>
</comment>
<keyword evidence="9" id="KW-0472">Membrane</keyword>
<keyword evidence="8" id="KW-0902">Two-component regulatory system</keyword>
<evidence type="ECO:0000256" key="6">
    <source>
        <dbReference type="ARBA" id="ARBA00022777"/>
    </source>
</evidence>
<evidence type="ECO:0000256" key="8">
    <source>
        <dbReference type="ARBA" id="ARBA00023012"/>
    </source>
</evidence>
<evidence type="ECO:0000259" key="11">
    <source>
        <dbReference type="Pfam" id="PF07730"/>
    </source>
</evidence>
<evidence type="ECO:0000259" key="10">
    <source>
        <dbReference type="Pfam" id="PF02518"/>
    </source>
</evidence>
<keyword evidence="6 12" id="KW-0418">Kinase</keyword>
<reference evidence="12 13" key="1">
    <citation type="submission" date="2020-08" db="EMBL/GenBank/DDBJ databases">
        <title>Genomic Encyclopedia of Type Strains, Phase IV (KMG-IV): sequencing the most valuable type-strain genomes for metagenomic binning, comparative biology and taxonomic classification.</title>
        <authorList>
            <person name="Goeker M."/>
        </authorList>
    </citation>
    <scope>NUCLEOTIDE SEQUENCE [LARGE SCALE GENOMIC DNA]</scope>
    <source>
        <strain evidence="12 13">DSM 100397</strain>
    </source>
</reference>
<dbReference type="Proteomes" id="UP000555003">
    <property type="component" value="Unassembled WGS sequence"/>
</dbReference>
<sequence length="265" mass="30094">MVNDVAFGIVIGLLFISLLILFCVVLVKLYIRKIKNYTKVIYQKDIDFQKAMNAAIIETQEQVLQNISQDLHDDAGQQLTYINFQIENLKLDSPELNQTLQPLSQSVSGLSQSIRSISHSLNNQVLLQQDLTKAIESEILRLQKGPIPIELVQKGSAKRIFSTNEKIVVYRIFQEIMNNCFKHSKAGRIEIRLRTGPSFEMVIADNGKGFDYEKIKDTTATMGLQNIISRAAIIDYSVNIYSVIGEGTKIRLSENKISQTWKRQL</sequence>
<gene>
    <name evidence="12" type="ORF">GGR22_002951</name>
</gene>
<evidence type="ECO:0000313" key="13">
    <source>
        <dbReference type="Proteomes" id="UP000555003"/>
    </source>
</evidence>
<evidence type="ECO:0000256" key="3">
    <source>
        <dbReference type="ARBA" id="ARBA00022553"/>
    </source>
</evidence>
<accession>A0ABR6DSV3</accession>
<evidence type="ECO:0000256" key="7">
    <source>
        <dbReference type="ARBA" id="ARBA00022840"/>
    </source>
</evidence>
<dbReference type="InterPro" id="IPR050482">
    <property type="entry name" value="Sensor_HK_TwoCompSys"/>
</dbReference>
<dbReference type="PANTHER" id="PTHR24421:SF10">
    <property type="entry name" value="NITRATE_NITRITE SENSOR PROTEIN NARQ"/>
    <property type="match status" value="1"/>
</dbReference>
<keyword evidence="9" id="KW-0812">Transmembrane</keyword>
<evidence type="ECO:0000313" key="12">
    <source>
        <dbReference type="EMBL" id="MBA9074778.1"/>
    </source>
</evidence>
<feature type="domain" description="Histidine kinase/HSP90-like ATPase" evidence="10">
    <location>
        <begin position="169"/>
        <end position="252"/>
    </location>
</feature>
<dbReference type="RefSeq" id="WP_182494226.1">
    <property type="nucleotide sequence ID" value="NZ_JACJIS010000003.1"/>
</dbReference>
<keyword evidence="3" id="KW-0597">Phosphoprotein</keyword>
<keyword evidence="7" id="KW-0067">ATP-binding</keyword>
<dbReference type="Pfam" id="PF07730">
    <property type="entry name" value="HisKA_3"/>
    <property type="match status" value="1"/>
</dbReference>
<dbReference type="PANTHER" id="PTHR24421">
    <property type="entry name" value="NITRATE/NITRITE SENSOR PROTEIN NARX-RELATED"/>
    <property type="match status" value="1"/>
</dbReference>
<name>A0ABR6DSV3_9FLAO</name>
<evidence type="ECO:0000256" key="4">
    <source>
        <dbReference type="ARBA" id="ARBA00022679"/>
    </source>
</evidence>
<evidence type="ECO:0000256" key="9">
    <source>
        <dbReference type="SAM" id="Phobius"/>
    </source>
</evidence>
<feature type="transmembrane region" description="Helical" evidence="9">
    <location>
        <begin position="6"/>
        <end position="31"/>
    </location>
</feature>
<feature type="domain" description="Signal transduction histidine kinase subgroup 3 dimerisation and phosphoacceptor" evidence="11">
    <location>
        <begin position="65"/>
        <end position="124"/>
    </location>
</feature>
<dbReference type="InterPro" id="IPR003594">
    <property type="entry name" value="HATPase_dom"/>
</dbReference>
<dbReference type="InterPro" id="IPR011712">
    <property type="entry name" value="Sig_transdc_His_kin_sub3_dim/P"/>
</dbReference>
<evidence type="ECO:0000256" key="1">
    <source>
        <dbReference type="ARBA" id="ARBA00000085"/>
    </source>
</evidence>
<keyword evidence="13" id="KW-1185">Reference proteome</keyword>
<dbReference type="EC" id="2.7.13.3" evidence="2"/>
<evidence type="ECO:0000256" key="5">
    <source>
        <dbReference type="ARBA" id="ARBA00022741"/>
    </source>
</evidence>
<dbReference type="SUPFAM" id="SSF55874">
    <property type="entry name" value="ATPase domain of HSP90 chaperone/DNA topoisomerase II/histidine kinase"/>
    <property type="match status" value="1"/>
</dbReference>
<dbReference type="Gene3D" id="3.30.565.10">
    <property type="entry name" value="Histidine kinase-like ATPase, C-terminal domain"/>
    <property type="match status" value="1"/>
</dbReference>
<dbReference type="Gene3D" id="1.20.5.1930">
    <property type="match status" value="1"/>
</dbReference>
<evidence type="ECO:0000256" key="2">
    <source>
        <dbReference type="ARBA" id="ARBA00012438"/>
    </source>
</evidence>
<proteinExistence type="predicted"/>
<dbReference type="GO" id="GO:0016301">
    <property type="term" value="F:kinase activity"/>
    <property type="evidence" value="ECO:0007669"/>
    <property type="project" value="UniProtKB-KW"/>
</dbReference>
<keyword evidence="5" id="KW-0547">Nucleotide-binding</keyword>
<protein>
    <recommendedName>
        <fullName evidence="2">histidine kinase</fullName>
        <ecNumber evidence="2">2.7.13.3</ecNumber>
    </recommendedName>
</protein>
<dbReference type="CDD" id="cd16917">
    <property type="entry name" value="HATPase_UhpB-NarQ-NarX-like"/>
    <property type="match status" value="1"/>
</dbReference>
<comment type="catalytic activity">
    <reaction evidence="1">
        <text>ATP + protein L-histidine = ADP + protein N-phospho-L-histidine.</text>
        <dbReference type="EC" id="2.7.13.3"/>
    </reaction>
</comment>
<keyword evidence="4" id="KW-0808">Transferase</keyword>
<dbReference type="EMBL" id="JACJIS010000003">
    <property type="protein sequence ID" value="MBA9074778.1"/>
    <property type="molecule type" value="Genomic_DNA"/>
</dbReference>
<organism evidence="12 13">
    <name type="scientific">Flavobacterium gossypii</name>
    <dbReference type="NCBI Taxonomy" id="1646119"/>
    <lineage>
        <taxon>Bacteria</taxon>
        <taxon>Pseudomonadati</taxon>
        <taxon>Bacteroidota</taxon>
        <taxon>Flavobacteriia</taxon>
        <taxon>Flavobacteriales</taxon>
        <taxon>Flavobacteriaceae</taxon>
        <taxon>Flavobacterium</taxon>
    </lineage>
</organism>
<dbReference type="InterPro" id="IPR036890">
    <property type="entry name" value="HATPase_C_sf"/>
</dbReference>